<dbReference type="PANTHER" id="PTHR30204:SF98">
    <property type="entry name" value="HTH-TYPE TRANSCRIPTIONAL REGULATOR ADHR"/>
    <property type="match status" value="1"/>
</dbReference>
<dbReference type="InterPro" id="IPR047057">
    <property type="entry name" value="MerR_fam"/>
</dbReference>
<evidence type="ECO:0000256" key="1">
    <source>
        <dbReference type="ARBA" id="ARBA00023125"/>
    </source>
</evidence>
<evidence type="ECO:0000259" key="2">
    <source>
        <dbReference type="PROSITE" id="PS50937"/>
    </source>
</evidence>
<evidence type="ECO:0000313" key="3">
    <source>
        <dbReference type="EMBL" id="SOE69697.1"/>
    </source>
</evidence>
<keyword evidence="4" id="KW-1185">Reference proteome</keyword>
<dbReference type="Gene3D" id="1.10.1660.10">
    <property type="match status" value="1"/>
</dbReference>
<name>A0A2C8ZV56_9MICO</name>
<evidence type="ECO:0000313" key="4">
    <source>
        <dbReference type="Proteomes" id="UP000219440"/>
    </source>
</evidence>
<organism evidence="3 4">
    <name type="scientific">Salinibacterium xinjiangense</name>
    <dbReference type="NCBI Taxonomy" id="386302"/>
    <lineage>
        <taxon>Bacteria</taxon>
        <taxon>Bacillati</taxon>
        <taxon>Actinomycetota</taxon>
        <taxon>Actinomycetes</taxon>
        <taxon>Micrococcales</taxon>
        <taxon>Microbacteriaceae</taxon>
        <taxon>Salinibacterium</taxon>
    </lineage>
</organism>
<reference evidence="3 4" key="1">
    <citation type="submission" date="2017-09" db="EMBL/GenBank/DDBJ databases">
        <authorList>
            <person name="Ehlers B."/>
            <person name="Leendertz F.H."/>
        </authorList>
    </citation>
    <scope>NUCLEOTIDE SEQUENCE [LARGE SCALE GENOMIC DNA]</scope>
    <source>
        <strain evidence="3 4">CGMCC 1.05381</strain>
    </source>
</reference>
<dbReference type="InterPro" id="IPR009061">
    <property type="entry name" value="DNA-bd_dom_put_sf"/>
</dbReference>
<protein>
    <submittedName>
        <fullName evidence="3">MerR HTH family regulatory protein</fullName>
    </submittedName>
</protein>
<dbReference type="GO" id="GO:0003700">
    <property type="term" value="F:DNA-binding transcription factor activity"/>
    <property type="evidence" value="ECO:0007669"/>
    <property type="project" value="InterPro"/>
</dbReference>
<dbReference type="SUPFAM" id="SSF46955">
    <property type="entry name" value="Putative DNA-binding domain"/>
    <property type="match status" value="1"/>
</dbReference>
<dbReference type="PANTHER" id="PTHR30204">
    <property type="entry name" value="REDOX-CYCLING DRUG-SENSING TRANSCRIPTIONAL ACTIVATOR SOXR"/>
    <property type="match status" value="1"/>
</dbReference>
<dbReference type="OrthoDB" id="5242095at2"/>
<feature type="domain" description="HTH merR-type" evidence="2">
    <location>
        <begin position="1"/>
        <end position="70"/>
    </location>
</feature>
<accession>A0A2C8ZV56</accession>
<dbReference type="EMBL" id="OCST01000004">
    <property type="protein sequence ID" value="SOE69697.1"/>
    <property type="molecule type" value="Genomic_DNA"/>
</dbReference>
<dbReference type="CDD" id="cd04780">
    <property type="entry name" value="HTH_MerR-like_sg5"/>
    <property type="match status" value="1"/>
</dbReference>
<proteinExistence type="predicted"/>
<dbReference type="Proteomes" id="UP000219440">
    <property type="component" value="Unassembled WGS sequence"/>
</dbReference>
<dbReference type="InterPro" id="IPR000551">
    <property type="entry name" value="MerR-type_HTH_dom"/>
</dbReference>
<dbReference type="PROSITE" id="PS50937">
    <property type="entry name" value="HTH_MERR_2"/>
    <property type="match status" value="1"/>
</dbReference>
<dbReference type="PRINTS" id="PR00040">
    <property type="entry name" value="HTHMERR"/>
</dbReference>
<dbReference type="SMART" id="SM00422">
    <property type="entry name" value="HTH_MERR"/>
    <property type="match status" value="1"/>
</dbReference>
<sequence>MKMSELSERSGVSAASIKAYQREELLPDPERSSPNQARYDGNHIDRLRLVRALIDVGGLSVAAVRNVLAAAEADIPLDWSMGAAQRAIPGSIDLPELPSRGVTKVDQITKDLGWMVSHDNSGRGMAARVVDSYLELDHGEFLSGLPEYSRAAAIVADTDLATVALQPSRARMSETVVVGTVLGDVLFAGLRRTAQEDAARRLYSGYQS</sequence>
<keyword evidence="1" id="KW-0238">DNA-binding</keyword>
<gene>
    <name evidence="3" type="ORF">SAMN06296378_2036</name>
</gene>
<dbReference type="GO" id="GO:0003677">
    <property type="term" value="F:DNA binding"/>
    <property type="evidence" value="ECO:0007669"/>
    <property type="project" value="UniProtKB-KW"/>
</dbReference>
<dbReference type="AlphaFoldDB" id="A0A2C8ZV56"/>
<dbReference type="Pfam" id="PF13411">
    <property type="entry name" value="MerR_1"/>
    <property type="match status" value="1"/>
</dbReference>